<accession>A0ABC8CCB3</accession>
<evidence type="ECO:0000259" key="1">
    <source>
        <dbReference type="Pfam" id="PF00899"/>
    </source>
</evidence>
<evidence type="ECO:0000313" key="3">
    <source>
        <dbReference type="Proteomes" id="UP000198285"/>
    </source>
</evidence>
<dbReference type="InterPro" id="IPR045886">
    <property type="entry name" value="ThiF/MoeB/HesA"/>
</dbReference>
<dbReference type="Proteomes" id="UP000198285">
    <property type="component" value="Chromosome"/>
</dbReference>
<gene>
    <name evidence="2" type="ORF">CBI36_07930</name>
</gene>
<dbReference type="Pfam" id="PF00899">
    <property type="entry name" value="ThiF"/>
    <property type="match status" value="1"/>
</dbReference>
<reference evidence="2 3" key="1">
    <citation type="submission" date="2017-05" db="EMBL/GenBank/DDBJ databases">
        <title>The gut commensal microbiome of Drosophila is modified by the endosymbiont Wolbachia.</title>
        <authorList>
            <person name="Simhadri R.K."/>
            <person name="Guo R."/>
            <person name="Fast E.M."/>
            <person name="Schultz M.J."/>
            <person name="Vaisman N."/>
            <person name="Slatko B."/>
            <person name="Frydman H.M."/>
        </authorList>
    </citation>
    <scope>NUCLEOTIDE SEQUENCE [LARGE SCALE GENOMIC DNA]</scope>
    <source>
        <strain evidence="3">dm</strain>
    </source>
</reference>
<feature type="domain" description="THIF-type NAD/FAD binding fold" evidence="1">
    <location>
        <begin position="89"/>
        <end position="293"/>
    </location>
</feature>
<sequence>MWSLSPGWAVSVKDGRLVVQSDTKQMILSGNVPISCCVADRLRDGIPEECFGIDGIFQCLADAGLLCLGKREDRGIYGYFNHFGIQLQDNRDALNNSRILILGLGGTGAIILQHLVGAGVRNFVLVDDDNVDARNLERQFIFHRQQVGQPKTICAAQYIRERNPSASVEIHATRISTPEQTEELLKIVGKIDFAAICIDTPPEQVLANTASVFWTLSIPSIIGGLLISSGCYGPVFDPTRSRTGPNGFRRNYTPSEEFVPGEPVRIAFPPFNTMVGALMASDILHHLAGLHDEVDYDHQIAVTFPLLRRTLIDAMVVPRTQEA</sequence>
<dbReference type="PANTHER" id="PTHR10953:SF102">
    <property type="entry name" value="ADENYLYLTRANSFERASE AND SULFURTRANSFERASE MOCS3"/>
    <property type="match status" value="1"/>
</dbReference>
<name>A0ABC8CCB3_9PROT</name>
<dbReference type="PANTHER" id="PTHR10953">
    <property type="entry name" value="UBIQUITIN-ACTIVATING ENZYME E1"/>
    <property type="match status" value="1"/>
</dbReference>
<dbReference type="AlphaFoldDB" id="A0ABC8CCB3"/>
<dbReference type="Gene3D" id="3.40.50.720">
    <property type="entry name" value="NAD(P)-binding Rossmann-like Domain"/>
    <property type="match status" value="1"/>
</dbReference>
<evidence type="ECO:0000313" key="2">
    <source>
        <dbReference type="EMBL" id="ASL40376.1"/>
    </source>
</evidence>
<dbReference type="InterPro" id="IPR035985">
    <property type="entry name" value="Ubiquitin-activating_enz"/>
</dbReference>
<dbReference type="SUPFAM" id="SSF69572">
    <property type="entry name" value="Activating enzymes of the ubiquitin-like proteins"/>
    <property type="match status" value="1"/>
</dbReference>
<proteinExistence type="predicted"/>
<organism evidence="2 3">
    <name type="scientific">Acetobacter oryzifermentans</name>
    <dbReference type="NCBI Taxonomy" id="1633874"/>
    <lineage>
        <taxon>Bacteria</taxon>
        <taxon>Pseudomonadati</taxon>
        <taxon>Pseudomonadota</taxon>
        <taxon>Alphaproteobacteria</taxon>
        <taxon>Acetobacterales</taxon>
        <taxon>Acetobacteraceae</taxon>
        <taxon>Acetobacter</taxon>
    </lineage>
</organism>
<dbReference type="EMBL" id="CP022374">
    <property type="protein sequence ID" value="ASL40376.1"/>
    <property type="molecule type" value="Genomic_DNA"/>
</dbReference>
<protein>
    <recommendedName>
        <fullName evidence="1">THIF-type NAD/FAD binding fold domain-containing protein</fullName>
    </recommendedName>
</protein>
<dbReference type="InterPro" id="IPR000594">
    <property type="entry name" value="ThiF_NAD_FAD-bd"/>
</dbReference>